<keyword evidence="3 6" id="KW-0560">Oxidoreductase</keyword>
<keyword evidence="2" id="KW-0288">FMN</keyword>
<dbReference type="InterPro" id="IPR011251">
    <property type="entry name" value="Luciferase-like_dom"/>
</dbReference>
<organism evidence="6 7">
    <name type="scientific">Streptomyces gottesmaniae</name>
    <dbReference type="NCBI Taxonomy" id="3075518"/>
    <lineage>
        <taxon>Bacteria</taxon>
        <taxon>Bacillati</taxon>
        <taxon>Actinomycetota</taxon>
        <taxon>Actinomycetes</taxon>
        <taxon>Kitasatosporales</taxon>
        <taxon>Streptomycetaceae</taxon>
        <taxon>Streptomyces</taxon>
    </lineage>
</organism>
<dbReference type="Gene3D" id="3.20.20.30">
    <property type="entry name" value="Luciferase-like domain"/>
    <property type="match status" value="1"/>
</dbReference>
<dbReference type="NCBIfam" id="TIGR03560">
    <property type="entry name" value="F420_Rv1855c"/>
    <property type="match status" value="1"/>
</dbReference>
<evidence type="ECO:0000313" key="7">
    <source>
        <dbReference type="Proteomes" id="UP001180737"/>
    </source>
</evidence>
<dbReference type="EC" id="1.-.-.-" evidence="6"/>
<comment type="caution">
    <text evidence="6">The sequence shown here is derived from an EMBL/GenBank/DDBJ whole genome shotgun (WGS) entry which is preliminary data.</text>
</comment>
<protein>
    <submittedName>
        <fullName evidence="6">LLM class F420-dependent oxidoreductase</fullName>
        <ecNumber evidence="6">1.-.-.-</ecNumber>
    </submittedName>
</protein>
<dbReference type="Proteomes" id="UP001180737">
    <property type="component" value="Unassembled WGS sequence"/>
</dbReference>
<dbReference type="InterPro" id="IPR036661">
    <property type="entry name" value="Luciferase-like_sf"/>
</dbReference>
<evidence type="ECO:0000259" key="5">
    <source>
        <dbReference type="Pfam" id="PF00296"/>
    </source>
</evidence>
<dbReference type="InterPro" id="IPR050172">
    <property type="entry name" value="SsuD_RutA_monooxygenase"/>
</dbReference>
<evidence type="ECO:0000256" key="1">
    <source>
        <dbReference type="ARBA" id="ARBA00022630"/>
    </source>
</evidence>
<proteinExistence type="predicted"/>
<keyword evidence="7" id="KW-1185">Reference proteome</keyword>
<dbReference type="EMBL" id="JAVRFJ010000010">
    <property type="protein sequence ID" value="MDT0568515.1"/>
    <property type="molecule type" value="Genomic_DNA"/>
</dbReference>
<keyword evidence="1" id="KW-0285">Flavoprotein</keyword>
<reference evidence="6" key="1">
    <citation type="submission" date="2024-05" db="EMBL/GenBank/DDBJ databases">
        <title>30 novel species of actinomycetes from the DSMZ collection.</title>
        <authorList>
            <person name="Nouioui I."/>
        </authorList>
    </citation>
    <scope>NUCLEOTIDE SEQUENCE</scope>
    <source>
        <strain evidence="6">DSM 3412</strain>
    </source>
</reference>
<feature type="domain" description="Luciferase-like" evidence="5">
    <location>
        <begin position="26"/>
        <end position="238"/>
    </location>
</feature>
<dbReference type="RefSeq" id="WP_033531021.1">
    <property type="nucleotide sequence ID" value="NZ_JAVRFJ010000010.1"/>
</dbReference>
<dbReference type="GO" id="GO:0016491">
    <property type="term" value="F:oxidoreductase activity"/>
    <property type="evidence" value="ECO:0007669"/>
    <property type="project" value="UniProtKB-KW"/>
</dbReference>
<dbReference type="InterPro" id="IPR019952">
    <property type="entry name" value="F420_OxRdatse_Rv1855c_pred"/>
</dbReference>
<dbReference type="PANTHER" id="PTHR42847:SF8">
    <property type="entry name" value="CONSERVED PROTEIN"/>
    <property type="match status" value="1"/>
</dbReference>
<gene>
    <name evidence="6" type="ORF">RM704_13730</name>
</gene>
<dbReference type="SUPFAM" id="SSF51679">
    <property type="entry name" value="Bacterial luciferase-like"/>
    <property type="match status" value="1"/>
</dbReference>
<dbReference type="PANTHER" id="PTHR42847">
    <property type="entry name" value="ALKANESULFONATE MONOOXYGENASE"/>
    <property type="match status" value="1"/>
</dbReference>
<evidence type="ECO:0000313" key="6">
    <source>
        <dbReference type="EMBL" id="MDT0568515.1"/>
    </source>
</evidence>
<keyword evidence="4" id="KW-0503">Monooxygenase</keyword>
<evidence type="ECO:0000256" key="2">
    <source>
        <dbReference type="ARBA" id="ARBA00022643"/>
    </source>
</evidence>
<evidence type="ECO:0000256" key="3">
    <source>
        <dbReference type="ARBA" id="ARBA00023002"/>
    </source>
</evidence>
<name>A0ABU2YWQ7_9ACTN</name>
<sequence length="297" mass="31767">MRLGINIVGFDEAAGDLKRHGGLGPELAAVGAAAEAAGVGRLSVMDHYFQMEVLGGAESAMLECYTTLGHLAAHTSTVQLGALVTGVTYRHPGLLAKIVTTLDHLSGGRATLGIGAAWYEREHLGLGVPFPPTAERFERLEETLRICLQMWDPQDDGPFEGRHYQLAETVCVPPPVSAPHPEIMIGGGGEKKTLRLVAQYADACNLTAFTNAEVAHKLEVLRRHCDDLGRDYGRIRKTAMYSGDALRDGDLDGFAKAMTGYAELGIETVIASVPLAGAARWIEERAAPAARRLAELG</sequence>
<dbReference type="Pfam" id="PF00296">
    <property type="entry name" value="Bac_luciferase"/>
    <property type="match status" value="1"/>
</dbReference>
<accession>A0ABU2YWQ7</accession>
<evidence type="ECO:0000256" key="4">
    <source>
        <dbReference type="ARBA" id="ARBA00023033"/>
    </source>
</evidence>